<dbReference type="FunFam" id="3.40.190.10:FF:000050">
    <property type="entry name" value="Sulfonate ABC transporter substrate-binding protein"/>
    <property type="match status" value="1"/>
</dbReference>
<feature type="signal peptide" evidence="7">
    <location>
        <begin position="1"/>
        <end position="26"/>
    </location>
</feature>
<feature type="domain" description="Solute-binding protein family 3/N-terminal" evidence="8">
    <location>
        <begin position="30"/>
        <end position="255"/>
    </location>
</feature>
<evidence type="ECO:0000256" key="2">
    <source>
        <dbReference type="ARBA" id="ARBA00010742"/>
    </source>
</evidence>
<organism evidence="9 10">
    <name type="scientific">Rhizobium hainanense</name>
    <dbReference type="NCBI Taxonomy" id="52131"/>
    <lineage>
        <taxon>Bacteria</taxon>
        <taxon>Pseudomonadati</taxon>
        <taxon>Pseudomonadota</taxon>
        <taxon>Alphaproteobacteria</taxon>
        <taxon>Hyphomicrobiales</taxon>
        <taxon>Rhizobiaceae</taxon>
        <taxon>Rhizobium/Agrobacterium group</taxon>
        <taxon>Rhizobium</taxon>
    </lineage>
</organism>
<evidence type="ECO:0000256" key="5">
    <source>
        <dbReference type="ARBA" id="ARBA00055538"/>
    </source>
</evidence>
<evidence type="ECO:0000256" key="1">
    <source>
        <dbReference type="ARBA" id="ARBA00004418"/>
    </source>
</evidence>
<name>A0A1C3VL68_9HYPH</name>
<comment type="similarity">
    <text evidence="2">Belongs to the bacterial solute-binding protein SsuA/TauA family.</text>
</comment>
<dbReference type="InterPro" id="IPR001638">
    <property type="entry name" value="Solute-binding_3/MltF_N"/>
</dbReference>
<dbReference type="Pfam" id="PF09084">
    <property type="entry name" value="NMT1"/>
    <property type="match status" value="1"/>
</dbReference>
<dbReference type="SUPFAM" id="SSF53850">
    <property type="entry name" value="Periplasmic binding protein-like II"/>
    <property type="match status" value="1"/>
</dbReference>
<keyword evidence="3" id="KW-0813">Transport</keyword>
<evidence type="ECO:0000259" key="8">
    <source>
        <dbReference type="SMART" id="SM00062"/>
    </source>
</evidence>
<dbReference type="InterPro" id="IPR006311">
    <property type="entry name" value="TAT_signal"/>
</dbReference>
<proteinExistence type="inferred from homology"/>
<dbReference type="GO" id="GO:0042626">
    <property type="term" value="F:ATPase-coupled transmembrane transporter activity"/>
    <property type="evidence" value="ECO:0007669"/>
    <property type="project" value="InterPro"/>
</dbReference>
<sequence>MITKRQFFIAMAVTAAIASLAPAAQAADQVVRIGWLRGPNDITLAKSRGTLEKALAEKGIKVEWAGPFPAAAPAFEALNAGSIDITAGSSTSAIAALAAKIPLVVFAYQKMAPASEGIVVKKDSSINSIKDLAGKKVAVNRGGTGEYLLMQGLATNGIDPKSVERVYLSPSDSGPSFTQGHVDAWATWDPFLTIAEKAYDGKVVADGTAIRSDNAVVLVASKEFAQSKSDQLQLVFDVIKSENAWAIANKTEAGAIWVKEMNVPADLAQKIGENNAVPTTAVSKADADQITKVAEWYARSGIIPALPDVDSGIVSLK</sequence>
<dbReference type="RefSeq" id="WP_244557903.1">
    <property type="nucleotide sequence ID" value="NZ_FMAC01000006.1"/>
</dbReference>
<evidence type="ECO:0000313" key="9">
    <source>
        <dbReference type="EMBL" id="SCB28512.1"/>
    </source>
</evidence>
<dbReference type="GO" id="GO:0016020">
    <property type="term" value="C:membrane"/>
    <property type="evidence" value="ECO:0007669"/>
    <property type="project" value="InterPro"/>
</dbReference>
<evidence type="ECO:0000256" key="3">
    <source>
        <dbReference type="ARBA" id="ARBA00022448"/>
    </source>
</evidence>
<comment type="function">
    <text evidence="5">Part of a binding-protein-dependent transport system for aliphatic sulfonates. Putative binding protein.</text>
</comment>
<dbReference type="PANTHER" id="PTHR30024:SF42">
    <property type="entry name" value="ALIPHATIC SULFONATES-BINDING PROTEIN-RELATED"/>
    <property type="match status" value="1"/>
</dbReference>
<evidence type="ECO:0000256" key="4">
    <source>
        <dbReference type="ARBA" id="ARBA00022729"/>
    </source>
</evidence>
<protein>
    <recommendedName>
        <fullName evidence="6">Putative aliphatic sulfonates-binding protein</fullName>
    </recommendedName>
</protein>
<dbReference type="NCBIfam" id="TIGR01728">
    <property type="entry name" value="SsuA_fam"/>
    <property type="match status" value="1"/>
</dbReference>
<dbReference type="InterPro" id="IPR015168">
    <property type="entry name" value="SsuA/THI5"/>
</dbReference>
<dbReference type="SMART" id="SM00062">
    <property type="entry name" value="PBPb"/>
    <property type="match status" value="1"/>
</dbReference>
<evidence type="ECO:0000256" key="7">
    <source>
        <dbReference type="SAM" id="SignalP"/>
    </source>
</evidence>
<dbReference type="AlphaFoldDB" id="A0A1C3VL68"/>
<gene>
    <name evidence="9" type="ORF">GA0061100_106386</name>
</gene>
<dbReference type="PANTHER" id="PTHR30024">
    <property type="entry name" value="ALIPHATIC SULFONATES-BINDING PROTEIN-RELATED"/>
    <property type="match status" value="1"/>
</dbReference>
<dbReference type="PROSITE" id="PS51318">
    <property type="entry name" value="TAT"/>
    <property type="match status" value="1"/>
</dbReference>
<dbReference type="GO" id="GO:0042597">
    <property type="term" value="C:periplasmic space"/>
    <property type="evidence" value="ECO:0007669"/>
    <property type="project" value="UniProtKB-SubCell"/>
</dbReference>
<feature type="chain" id="PRO_5008684407" description="Putative aliphatic sulfonates-binding protein" evidence="7">
    <location>
        <begin position="27"/>
        <end position="317"/>
    </location>
</feature>
<reference evidence="10" key="1">
    <citation type="submission" date="2016-08" db="EMBL/GenBank/DDBJ databases">
        <authorList>
            <person name="Varghese N."/>
            <person name="Submissions Spin"/>
        </authorList>
    </citation>
    <scope>NUCLEOTIDE SEQUENCE [LARGE SCALE GENOMIC DNA]</scope>
    <source>
        <strain evidence="10">CCBAU 57015</strain>
    </source>
</reference>
<accession>A0A1C3VL68</accession>
<comment type="subcellular location">
    <subcellularLocation>
        <location evidence="1">Periplasm</location>
    </subcellularLocation>
</comment>
<keyword evidence="4 7" id="KW-0732">Signal</keyword>
<dbReference type="STRING" id="52131.GA0061100_106386"/>
<keyword evidence="10" id="KW-1185">Reference proteome</keyword>
<dbReference type="InterPro" id="IPR010067">
    <property type="entry name" value="ABC_SsuA_sub-bd"/>
</dbReference>
<evidence type="ECO:0000313" key="10">
    <source>
        <dbReference type="Proteomes" id="UP000186228"/>
    </source>
</evidence>
<dbReference type="Gene3D" id="3.40.190.10">
    <property type="entry name" value="Periplasmic binding protein-like II"/>
    <property type="match status" value="2"/>
</dbReference>
<dbReference type="EMBL" id="FMAC01000006">
    <property type="protein sequence ID" value="SCB28512.1"/>
    <property type="molecule type" value="Genomic_DNA"/>
</dbReference>
<dbReference type="Proteomes" id="UP000186228">
    <property type="component" value="Unassembled WGS sequence"/>
</dbReference>
<evidence type="ECO:0000256" key="6">
    <source>
        <dbReference type="ARBA" id="ARBA00070228"/>
    </source>
</evidence>